<sequence length="508" mass="55156">MSASWEWLPNSEFTRAVDGIADRHDRARAFAAMNRINTLYMITRAGSGHIGSSFSAADIVSWLLLEEMRNPCTDEGDVYFSSKGHDVPSLYAALIALGHLDAELLHRLRRIDGLPGHPDVGTPHMPFNTGSLGMGISKAKGLILADRLAGRRRRVFVLTGDGELQEGQNWEALPTAAHRAMGELTVIVDHNKLQSDTWVGDVSDLGDLEERFAACGWGVQRCDGHDVAALEKALGQRAERFPEKPAVLVADTVKGAGCARFAATSMPEGEWRYRFHSGAPDEEHRAAALAELTAVADEVLTRHGLAPLAPLVERAPADRHPDGPRLPEVYGRILTERAAHDSRIVALDADLILDTGLIPFRDAHPDRFVECGIAEQDMVSTAGGLRPGDYYPSPTPSRASCTPGRTSRSTTTRPKAAGRCTSAPWRASFPRRQAIRTRPYATSAHSRPSPASSCSHLPRPPRPKPPWTTAAPHRTASTCGCSARRAPGGRRSSGPAADHRPWLDRPSR</sequence>
<proteinExistence type="inferred from homology"/>
<dbReference type="GO" id="GO:0000287">
    <property type="term" value="F:magnesium ion binding"/>
    <property type="evidence" value="ECO:0007669"/>
    <property type="project" value="UniProtKB-ARBA"/>
</dbReference>
<feature type="compositionally biased region" description="Basic and acidic residues" evidence="4">
    <location>
        <begin position="497"/>
        <end position="508"/>
    </location>
</feature>
<evidence type="ECO:0000256" key="2">
    <source>
        <dbReference type="ARBA" id="ARBA00007131"/>
    </source>
</evidence>
<feature type="compositionally biased region" description="Low complexity" evidence="4">
    <location>
        <begin position="479"/>
        <end position="496"/>
    </location>
</feature>
<dbReference type="AlphaFoldDB" id="A0A499UKG3"/>
<keyword evidence="3" id="KW-0786">Thiamine pyrophosphate</keyword>
<dbReference type="Pfam" id="PF00456">
    <property type="entry name" value="Transketolase_N"/>
    <property type="match status" value="1"/>
</dbReference>
<comment type="similarity">
    <text evidence="2">Belongs to the transketolase family.</text>
</comment>
<evidence type="ECO:0000259" key="5">
    <source>
        <dbReference type="Pfam" id="PF00456"/>
    </source>
</evidence>
<dbReference type="PANTHER" id="PTHR47514">
    <property type="entry name" value="TRANSKETOLASE N-TERMINAL SECTION-RELATED"/>
    <property type="match status" value="1"/>
</dbReference>
<dbReference type="Proteomes" id="UP000463951">
    <property type="component" value="Chromosome"/>
</dbReference>
<dbReference type="InterPro" id="IPR029061">
    <property type="entry name" value="THDP-binding"/>
</dbReference>
<dbReference type="InterPro" id="IPR005474">
    <property type="entry name" value="Transketolase_N"/>
</dbReference>
<feature type="region of interest" description="Disordered" evidence="4">
    <location>
        <begin position="384"/>
        <end position="508"/>
    </location>
</feature>
<dbReference type="PANTHER" id="PTHR47514:SF1">
    <property type="entry name" value="TRANSKETOLASE N-TERMINAL SECTION-RELATED"/>
    <property type="match status" value="1"/>
</dbReference>
<dbReference type="Gene3D" id="3.40.50.970">
    <property type="match status" value="2"/>
</dbReference>
<gene>
    <name evidence="6" type="ORF">SSPO_000440</name>
</gene>
<organism evidence="6 7">
    <name type="scientific">Streptomyces antimycoticus</name>
    <dbReference type="NCBI Taxonomy" id="68175"/>
    <lineage>
        <taxon>Bacteria</taxon>
        <taxon>Bacillati</taxon>
        <taxon>Actinomycetota</taxon>
        <taxon>Actinomycetes</taxon>
        <taxon>Kitasatosporales</taxon>
        <taxon>Streptomycetaceae</taxon>
        <taxon>Streptomyces</taxon>
        <taxon>Streptomyces violaceusniger group</taxon>
    </lineage>
</organism>
<dbReference type="CDD" id="cd02012">
    <property type="entry name" value="TPP_TK"/>
    <property type="match status" value="1"/>
</dbReference>
<evidence type="ECO:0000313" key="6">
    <source>
        <dbReference type="EMBL" id="BBJ37326.1"/>
    </source>
</evidence>
<feature type="domain" description="Transketolase N-terminal" evidence="5">
    <location>
        <begin position="31"/>
        <end position="264"/>
    </location>
</feature>
<evidence type="ECO:0000256" key="4">
    <source>
        <dbReference type="SAM" id="MobiDB-lite"/>
    </source>
</evidence>
<evidence type="ECO:0000256" key="3">
    <source>
        <dbReference type="ARBA" id="ARBA00023052"/>
    </source>
</evidence>
<feature type="compositionally biased region" description="Polar residues" evidence="4">
    <location>
        <begin position="443"/>
        <end position="455"/>
    </location>
</feature>
<name>A0A499UKG3_9ACTN</name>
<reference evidence="6 7" key="1">
    <citation type="journal article" date="2020" name="Int. J. Syst. Evol. Microbiol.">
        <title>Reclassification of Streptomyces castelarensis and Streptomyces sporoclivatus as later heterotypic synonyms of Streptomyces antimycoticus.</title>
        <authorList>
            <person name="Komaki H."/>
            <person name="Tamura T."/>
        </authorList>
    </citation>
    <scope>NUCLEOTIDE SEQUENCE [LARGE SCALE GENOMIC DNA]</scope>
    <source>
        <strain evidence="6 7">NBRC 100767</strain>
    </source>
</reference>
<accession>A0A499UKG3</accession>
<comment type="cofactor">
    <cofactor evidence="1">
        <name>thiamine diphosphate</name>
        <dbReference type="ChEBI" id="CHEBI:58937"/>
    </cofactor>
</comment>
<evidence type="ECO:0000256" key="1">
    <source>
        <dbReference type="ARBA" id="ARBA00001964"/>
    </source>
</evidence>
<evidence type="ECO:0000313" key="7">
    <source>
        <dbReference type="Proteomes" id="UP000463951"/>
    </source>
</evidence>
<dbReference type="SUPFAM" id="SSF52518">
    <property type="entry name" value="Thiamin diphosphate-binding fold (THDP-binding)"/>
    <property type="match status" value="2"/>
</dbReference>
<dbReference type="EMBL" id="AP019620">
    <property type="protein sequence ID" value="BBJ37326.1"/>
    <property type="molecule type" value="Genomic_DNA"/>
</dbReference>
<protein>
    <recommendedName>
        <fullName evidence="5">Transketolase N-terminal domain-containing protein</fullName>
    </recommendedName>
</protein>